<dbReference type="AlphaFoldDB" id="A0A6J3M755"/>
<keyword evidence="4" id="KW-0653">Protein transport</keyword>
<protein>
    <submittedName>
        <fullName evidence="7">ARM repeat-containing protein</fullName>
    </submittedName>
</protein>
<dbReference type="OrthoDB" id="2016913at2759"/>
<dbReference type="PANTHER" id="PTHR12363:SF33">
    <property type="entry name" value="IMPORTIN-13"/>
    <property type="match status" value="1"/>
</dbReference>
<keyword evidence="5" id="KW-0539">Nucleus</keyword>
<name>A0A6J3M755_9PEZI</name>
<dbReference type="InterPro" id="IPR016024">
    <property type="entry name" value="ARM-type_fold"/>
</dbReference>
<proteinExistence type="inferred from homology"/>
<dbReference type="RefSeq" id="XP_033459723.1">
    <property type="nucleotide sequence ID" value="XM_033599678.1"/>
</dbReference>
<dbReference type="GeneID" id="54357477"/>
<evidence type="ECO:0000256" key="5">
    <source>
        <dbReference type="ARBA" id="ARBA00023242"/>
    </source>
</evidence>
<evidence type="ECO:0000256" key="3">
    <source>
        <dbReference type="ARBA" id="ARBA00022448"/>
    </source>
</evidence>
<accession>A0A6J3M755</accession>
<dbReference type="PANTHER" id="PTHR12363">
    <property type="entry name" value="TRANSPORTIN 3 AND IMPORTIN 13"/>
    <property type="match status" value="1"/>
</dbReference>
<evidence type="ECO:0000313" key="6">
    <source>
        <dbReference type="Proteomes" id="UP000504637"/>
    </source>
</evidence>
<evidence type="ECO:0000256" key="1">
    <source>
        <dbReference type="ARBA" id="ARBA00004123"/>
    </source>
</evidence>
<comment type="similarity">
    <text evidence="2">Belongs to the importin beta family.</text>
</comment>
<evidence type="ECO:0000313" key="7">
    <source>
        <dbReference type="RefSeq" id="XP_033459723.1"/>
    </source>
</evidence>
<dbReference type="Pfam" id="PF24140">
    <property type="entry name" value="TPR_TNPO3_IPO13_3rd"/>
    <property type="match status" value="1"/>
</dbReference>
<reference evidence="7" key="3">
    <citation type="submission" date="2025-08" db="UniProtKB">
        <authorList>
            <consortium name="RefSeq"/>
        </authorList>
    </citation>
    <scope>IDENTIFICATION</scope>
    <source>
        <strain evidence="7">CBS 342.82</strain>
    </source>
</reference>
<dbReference type="InterPro" id="IPR051345">
    <property type="entry name" value="Importin_beta-like_NTR"/>
</dbReference>
<reference evidence="7" key="2">
    <citation type="submission" date="2020-04" db="EMBL/GenBank/DDBJ databases">
        <authorList>
            <consortium name="NCBI Genome Project"/>
        </authorList>
    </citation>
    <scope>NUCLEOTIDE SEQUENCE</scope>
    <source>
        <strain evidence="7">CBS 342.82</strain>
    </source>
</reference>
<evidence type="ECO:0000256" key="2">
    <source>
        <dbReference type="ARBA" id="ARBA00007991"/>
    </source>
</evidence>
<comment type="subcellular location">
    <subcellularLocation>
        <location evidence="1">Nucleus</location>
    </subcellularLocation>
</comment>
<dbReference type="InterPro" id="IPR011989">
    <property type="entry name" value="ARM-like"/>
</dbReference>
<dbReference type="SUPFAM" id="SSF48371">
    <property type="entry name" value="ARM repeat"/>
    <property type="match status" value="1"/>
</dbReference>
<dbReference type="GO" id="GO:0005634">
    <property type="term" value="C:nucleus"/>
    <property type="evidence" value="ECO:0007669"/>
    <property type="project" value="UniProtKB-SubCell"/>
</dbReference>
<sequence length="959" mass="105620">MLADYLLSSDNVNILLHEGEHPTHHGTSEQLDAATLQSVLMKLLHWTVHLQKAGEGQLVLKKLVLTLCTYCVRSSQQWDHPLLHLATCLQHGVAVPPEHVPSGPDVFQQQQPSLAEPQVVVLLWLSSMLAVDAGKSDDAKLAPSRIHGQMEEMVYSVNIMIKYALSQPPSPNSTRVKSEAISCFLNWVNYAQPRWSTKIEALNSLRDLIPGIASLVADEDLRDQAADVFRDVLENYSSFFQTSHMQIISSIITGQIQPVLLQGLRDQATEVIPLAQLVVAYGNAIVQSLVSDHDNEHCRSILQLEFAILEAPGYPGDDDEVSVHSIEFWNTYIEYVNDEAYEFTQDGTEPSWLTYSKVVCSRLIEVLLSKMCPPPPQIAQKWTSAEEDGFREFRMDSSDLMLSVCQQLGSQIAQLFASTALQAISSKNWREAETALYCLNKLSDDLMELEGADALLAQIFGSSLFREVADFNQPIPHQARKATIDLLGSYGEYVQRHDEYLPDALRFLFASLETSDFSNAAAKSIGELCSTCRKSLVGELDGFLAHYNNFASSAQSDYYSNEKVIGAIASIIEALTPEAAKARPLSILLDIVEGMIANVNTSLTKGDDIAGHDLGLATLKCLASSGKGLQVPDEIAIDVDAEQDQQTEASNFWTSQGGQSIQLRILNCCYTILRLLPSSGEIVEAFCQVLRTGFPETKPGPFVFPPEVIVQFVEQTNIHTPQLEAVLSVTCTFITQIRARRGEDNISNLVGRIYNNLVTFIQSLNNDPSTDPSLAQSSIETLIRMFDGFTPILLDSGSATGDSLRIVLDFVLLALNGTELLSKRSAADFWSKFIKLSLPAAAAEDIIVRERASQALAAYGPNLSRAIILQITGSAMRSELDQICAPLSALLQTQTQAREWLEAALFDESLLAGRLSAEVGDKEKKRFLDVLSKTRGGGREMKDVVKSFYAACRGTVQRF</sequence>
<gene>
    <name evidence="7" type="ORF">K489DRAFT_214021</name>
</gene>
<dbReference type="GO" id="GO:0006606">
    <property type="term" value="P:protein import into nucleus"/>
    <property type="evidence" value="ECO:0007669"/>
    <property type="project" value="TreeGrafter"/>
</dbReference>
<keyword evidence="6" id="KW-1185">Reference proteome</keyword>
<evidence type="ECO:0000256" key="4">
    <source>
        <dbReference type="ARBA" id="ARBA00022927"/>
    </source>
</evidence>
<dbReference type="Gene3D" id="1.25.10.10">
    <property type="entry name" value="Leucine-rich Repeat Variant"/>
    <property type="match status" value="1"/>
</dbReference>
<organism evidence="7">
    <name type="scientific">Dissoconium aciculare CBS 342.82</name>
    <dbReference type="NCBI Taxonomy" id="1314786"/>
    <lineage>
        <taxon>Eukaryota</taxon>
        <taxon>Fungi</taxon>
        <taxon>Dikarya</taxon>
        <taxon>Ascomycota</taxon>
        <taxon>Pezizomycotina</taxon>
        <taxon>Dothideomycetes</taxon>
        <taxon>Dothideomycetidae</taxon>
        <taxon>Mycosphaerellales</taxon>
        <taxon>Dissoconiaceae</taxon>
        <taxon>Dissoconium</taxon>
    </lineage>
</organism>
<dbReference type="InterPro" id="IPR057942">
    <property type="entry name" value="TPR_TNPO3_IPO13_3rd"/>
</dbReference>
<reference evidence="7" key="1">
    <citation type="submission" date="2020-01" db="EMBL/GenBank/DDBJ databases">
        <authorList>
            <consortium name="DOE Joint Genome Institute"/>
            <person name="Haridas S."/>
            <person name="Albert R."/>
            <person name="Binder M."/>
            <person name="Bloem J."/>
            <person name="Labutti K."/>
            <person name="Salamov A."/>
            <person name="Andreopoulos B."/>
            <person name="Baker S.E."/>
            <person name="Barry K."/>
            <person name="Bills G."/>
            <person name="Bluhm B.H."/>
            <person name="Cannon C."/>
            <person name="Castanera R."/>
            <person name="Culley D.E."/>
            <person name="Daum C."/>
            <person name="Ezra D."/>
            <person name="Gonzalez J.B."/>
            <person name="Henrissat B."/>
            <person name="Kuo A."/>
            <person name="Liang C."/>
            <person name="Lipzen A."/>
            <person name="Lutzoni F."/>
            <person name="Magnuson J."/>
            <person name="Mondo S."/>
            <person name="Nolan M."/>
            <person name="Ohm R."/>
            <person name="Pangilinan J."/>
            <person name="Park H.-J."/>
            <person name="Ramirez L."/>
            <person name="Alfaro M."/>
            <person name="Sun H."/>
            <person name="Tritt A."/>
            <person name="Yoshinaga Y."/>
            <person name="Zwiers L.-H."/>
            <person name="Turgeon B.G."/>
            <person name="Goodwin S.B."/>
            <person name="Spatafora J.W."/>
            <person name="Crous P.W."/>
            <person name="Grigoriev I.V."/>
        </authorList>
    </citation>
    <scope>NUCLEOTIDE SEQUENCE</scope>
    <source>
        <strain evidence="7">CBS 342.82</strain>
    </source>
</reference>
<dbReference type="Proteomes" id="UP000504637">
    <property type="component" value="Unplaced"/>
</dbReference>
<dbReference type="GO" id="GO:0005737">
    <property type="term" value="C:cytoplasm"/>
    <property type="evidence" value="ECO:0007669"/>
    <property type="project" value="TreeGrafter"/>
</dbReference>
<keyword evidence="3" id="KW-0813">Transport</keyword>